<keyword evidence="3" id="KW-1185">Reference proteome</keyword>
<dbReference type="GO" id="GO:0005886">
    <property type="term" value="C:plasma membrane"/>
    <property type="evidence" value="ECO:0007669"/>
    <property type="project" value="TreeGrafter"/>
</dbReference>
<keyword evidence="1" id="KW-1133">Transmembrane helix</keyword>
<dbReference type="GO" id="GO:1901530">
    <property type="term" value="P:response to hypochlorite"/>
    <property type="evidence" value="ECO:0007669"/>
    <property type="project" value="TreeGrafter"/>
</dbReference>
<dbReference type="STRING" id="1233.SAMN05216387_1195"/>
<sequence length="177" mass="19565">MNNLVNLFSRSALLKKDLDYHLVRASMVVMFFFFAYQKWFEYEAQILIPYISNGPLISWMYPVFGIRGASWFLGVAESAIFMLLLAGFWNKKLGVLGALGSVATFVCTVTLIPFIPGGWEPSAGGFPAMVGPVAFLMKDVVLLAVSVYLLKEDVIRVAAPAGGLETYRRNLTNVHSS</sequence>
<dbReference type="InterPro" id="IPR007339">
    <property type="entry name" value="RclC-like"/>
</dbReference>
<evidence type="ECO:0000313" key="3">
    <source>
        <dbReference type="Proteomes" id="UP000198620"/>
    </source>
</evidence>
<feature type="transmembrane region" description="Helical" evidence="1">
    <location>
        <begin position="93"/>
        <end position="116"/>
    </location>
</feature>
<dbReference type="PANTHER" id="PTHR40106:SF1">
    <property type="entry name" value="INNER MEMBRANE PROTEIN RCLC"/>
    <property type="match status" value="1"/>
</dbReference>
<keyword evidence="1" id="KW-0472">Membrane</keyword>
<reference evidence="2 3" key="1">
    <citation type="submission" date="2016-10" db="EMBL/GenBank/DDBJ databases">
        <authorList>
            <person name="de Groot N.N."/>
        </authorList>
    </citation>
    <scope>NUCLEOTIDE SEQUENCE [LARGE SCALE GENOMIC DNA]</scope>
    <source>
        <strain evidence="2 3">Nv1</strain>
    </source>
</reference>
<name>A0A1H7RQQ9_9PROT</name>
<dbReference type="AlphaFoldDB" id="A0A1H7RQQ9"/>
<feature type="transmembrane region" description="Helical" evidence="1">
    <location>
        <begin position="21"/>
        <end position="39"/>
    </location>
</feature>
<keyword evidence="1" id="KW-0812">Transmembrane</keyword>
<dbReference type="OrthoDB" id="1118972at2"/>
<organism evidence="2 3">
    <name type="scientific">Nitrosovibrio tenuis</name>
    <dbReference type="NCBI Taxonomy" id="1233"/>
    <lineage>
        <taxon>Bacteria</taxon>
        <taxon>Pseudomonadati</taxon>
        <taxon>Pseudomonadota</taxon>
        <taxon>Betaproteobacteria</taxon>
        <taxon>Nitrosomonadales</taxon>
        <taxon>Nitrosomonadaceae</taxon>
        <taxon>Nitrosovibrio</taxon>
    </lineage>
</organism>
<feature type="transmembrane region" description="Helical" evidence="1">
    <location>
        <begin position="128"/>
        <end position="150"/>
    </location>
</feature>
<proteinExistence type="predicted"/>
<protein>
    <submittedName>
        <fullName evidence="2">Uncharacterized membrane protein YkgB</fullName>
    </submittedName>
</protein>
<dbReference type="RefSeq" id="WP_090829607.1">
    <property type="nucleotide sequence ID" value="NZ_FOBH01000019.1"/>
</dbReference>
<dbReference type="PIRSF" id="PIRSF028065">
    <property type="entry name" value="UCP028065"/>
    <property type="match status" value="1"/>
</dbReference>
<gene>
    <name evidence="2" type="ORF">SAMN05216387_1195</name>
</gene>
<dbReference type="Proteomes" id="UP000198620">
    <property type="component" value="Unassembled WGS sequence"/>
</dbReference>
<evidence type="ECO:0000256" key="1">
    <source>
        <dbReference type="SAM" id="Phobius"/>
    </source>
</evidence>
<dbReference type="PANTHER" id="PTHR40106">
    <property type="entry name" value="INNER MEMBRANE PROTEIN RCLC"/>
    <property type="match status" value="1"/>
</dbReference>
<accession>A0A1H7RQQ9</accession>
<dbReference type="EMBL" id="FOBH01000019">
    <property type="protein sequence ID" value="SEL62630.1"/>
    <property type="molecule type" value="Genomic_DNA"/>
</dbReference>
<dbReference type="Pfam" id="PF04224">
    <property type="entry name" value="DUF417"/>
    <property type="match status" value="1"/>
</dbReference>
<feature type="transmembrane region" description="Helical" evidence="1">
    <location>
        <begin position="59"/>
        <end position="86"/>
    </location>
</feature>
<evidence type="ECO:0000313" key="2">
    <source>
        <dbReference type="EMBL" id="SEL62630.1"/>
    </source>
</evidence>
<dbReference type="InterPro" id="IPR016865">
    <property type="entry name" value="RclC"/>
</dbReference>